<dbReference type="AlphaFoldDB" id="A0AAW2GIT6"/>
<feature type="region of interest" description="Disordered" evidence="1">
    <location>
        <begin position="104"/>
        <end position="151"/>
    </location>
</feature>
<keyword evidence="2" id="KW-0472">Membrane</keyword>
<accession>A0AAW2GIT6</accession>
<reference evidence="3 4" key="1">
    <citation type="submission" date="2023-03" db="EMBL/GenBank/DDBJ databases">
        <title>High recombination rates correlate with genetic variation in Cardiocondyla obscurior ants.</title>
        <authorList>
            <person name="Errbii M."/>
        </authorList>
    </citation>
    <scope>NUCLEOTIDE SEQUENCE [LARGE SCALE GENOMIC DNA]</scope>
    <source>
        <strain evidence="3">Alpha-2009</strain>
        <tissue evidence="3">Whole body</tissue>
    </source>
</reference>
<feature type="region of interest" description="Disordered" evidence="1">
    <location>
        <begin position="280"/>
        <end position="314"/>
    </location>
</feature>
<feature type="compositionally biased region" description="Polar residues" evidence="1">
    <location>
        <begin position="111"/>
        <end position="122"/>
    </location>
</feature>
<feature type="compositionally biased region" description="Basic and acidic residues" evidence="1">
    <location>
        <begin position="297"/>
        <end position="308"/>
    </location>
</feature>
<dbReference type="Proteomes" id="UP001430953">
    <property type="component" value="Unassembled WGS sequence"/>
</dbReference>
<evidence type="ECO:0000256" key="2">
    <source>
        <dbReference type="SAM" id="Phobius"/>
    </source>
</evidence>
<evidence type="ECO:0000256" key="1">
    <source>
        <dbReference type="SAM" id="MobiDB-lite"/>
    </source>
</evidence>
<keyword evidence="2" id="KW-1133">Transmembrane helix</keyword>
<evidence type="ECO:0000313" key="3">
    <source>
        <dbReference type="EMBL" id="KAL0127435.1"/>
    </source>
</evidence>
<evidence type="ECO:0000313" key="4">
    <source>
        <dbReference type="Proteomes" id="UP001430953"/>
    </source>
</evidence>
<proteinExistence type="predicted"/>
<keyword evidence="2" id="KW-0812">Transmembrane</keyword>
<sequence length="418" mass="47507">MRSANLPHANLSSVVFFFIFFYLSYSLLRPSLLLFLFFFYLPHGKTLIRNNLAGAGFAASVRQQNWFVTREFRALVLNVATLNSRDDPPKVSFAGRRQRDGIAKSAGANFTHDTVPSKNSGRASRPQAERNSRGPPRRHPPSLPSPLHSSFQPIAIHLRREREILHREHGPRSKLNSAATNDLADTWVSFNDVVRNDRYTFPRVRDRIINFLPAVNSSDRRLISIYTDYLSPALSPSRSSRTEYSTRERCRVITRALNGANTRDEIKLKKKKSARALMKRRAKEETTQRFGGPEQFFDPRRSPRRDYSRGTLNRTAANEDLSRLKFYPPRASREGFRCARGAVNADAGRFKEAQVSKKKKKKKKRTRQTREVITTCDAITACFLAINSRATDGGRGHESRGALYSCMLINAGAVLIVY</sequence>
<organism evidence="3 4">
    <name type="scientific">Cardiocondyla obscurior</name>
    <dbReference type="NCBI Taxonomy" id="286306"/>
    <lineage>
        <taxon>Eukaryota</taxon>
        <taxon>Metazoa</taxon>
        <taxon>Ecdysozoa</taxon>
        <taxon>Arthropoda</taxon>
        <taxon>Hexapoda</taxon>
        <taxon>Insecta</taxon>
        <taxon>Pterygota</taxon>
        <taxon>Neoptera</taxon>
        <taxon>Endopterygota</taxon>
        <taxon>Hymenoptera</taxon>
        <taxon>Apocrita</taxon>
        <taxon>Aculeata</taxon>
        <taxon>Formicoidea</taxon>
        <taxon>Formicidae</taxon>
        <taxon>Myrmicinae</taxon>
        <taxon>Cardiocondyla</taxon>
    </lineage>
</organism>
<name>A0AAW2GIT6_9HYME</name>
<comment type="caution">
    <text evidence="3">The sequence shown here is derived from an EMBL/GenBank/DDBJ whole genome shotgun (WGS) entry which is preliminary data.</text>
</comment>
<feature type="transmembrane region" description="Helical" evidence="2">
    <location>
        <begin position="15"/>
        <end position="41"/>
    </location>
</feature>
<dbReference type="EMBL" id="JADYXP020000004">
    <property type="protein sequence ID" value="KAL0127435.1"/>
    <property type="molecule type" value="Genomic_DNA"/>
</dbReference>
<gene>
    <name evidence="3" type="ORF">PUN28_005615</name>
</gene>
<protein>
    <submittedName>
        <fullName evidence="3">Uncharacterized protein</fullName>
    </submittedName>
</protein>
<keyword evidence="4" id="KW-1185">Reference proteome</keyword>